<evidence type="ECO:0000313" key="1">
    <source>
        <dbReference type="EMBL" id="CAD7461833.1"/>
    </source>
</evidence>
<sequence length="209" mass="23697">MKATLRAYFLHPPLDLSERMFCRRHANKASVFLNVCSVPQLSDERIRLSRWTGMLFTPRCRVVVCSALRITPMQLVVHACLNSYALPALCQLINGSEFMEGDFHKLENESVPRSTDIVFIVEAKDCNKNVLENRNMASLLTVLSKELITANIKENRFSLVVFGGDGVFDLPRSIVVSNNVFSEVQQFLHYFENIPTGKRQSHFSLSITA</sequence>
<accession>A0A7R9NZH7</accession>
<dbReference type="EMBL" id="OE005264">
    <property type="protein sequence ID" value="CAD7461833.1"/>
    <property type="molecule type" value="Genomic_DNA"/>
</dbReference>
<dbReference type="AlphaFoldDB" id="A0A7R9NZH7"/>
<organism evidence="1">
    <name type="scientific">Timema tahoe</name>
    <dbReference type="NCBI Taxonomy" id="61484"/>
    <lineage>
        <taxon>Eukaryota</taxon>
        <taxon>Metazoa</taxon>
        <taxon>Ecdysozoa</taxon>
        <taxon>Arthropoda</taxon>
        <taxon>Hexapoda</taxon>
        <taxon>Insecta</taxon>
        <taxon>Pterygota</taxon>
        <taxon>Neoptera</taxon>
        <taxon>Polyneoptera</taxon>
        <taxon>Phasmatodea</taxon>
        <taxon>Timematodea</taxon>
        <taxon>Timematoidea</taxon>
        <taxon>Timematidae</taxon>
        <taxon>Timema</taxon>
    </lineage>
</organism>
<gene>
    <name evidence="1" type="ORF">TTEB3V08_LOCUS9736</name>
</gene>
<protein>
    <submittedName>
        <fullName evidence="1">Uncharacterized protein</fullName>
    </submittedName>
</protein>
<name>A0A7R9NZH7_9NEOP</name>
<proteinExistence type="predicted"/>
<reference evidence="1" key="1">
    <citation type="submission" date="2020-11" db="EMBL/GenBank/DDBJ databases">
        <authorList>
            <person name="Tran Van P."/>
        </authorList>
    </citation>
    <scope>NUCLEOTIDE SEQUENCE</scope>
</reference>